<accession>A0A518BF81</accession>
<evidence type="ECO:0000313" key="3">
    <source>
        <dbReference type="EMBL" id="QDU65637.1"/>
    </source>
</evidence>
<dbReference type="KEGG" id="pbap:Pla133_07020"/>
<organism evidence="3 4">
    <name type="scientific">Engelhardtia mirabilis</name>
    <dbReference type="NCBI Taxonomy" id="2528011"/>
    <lineage>
        <taxon>Bacteria</taxon>
        <taxon>Pseudomonadati</taxon>
        <taxon>Planctomycetota</taxon>
        <taxon>Planctomycetia</taxon>
        <taxon>Planctomycetia incertae sedis</taxon>
        <taxon>Engelhardtia</taxon>
    </lineage>
</organism>
<dbReference type="Pfam" id="PF07607">
    <property type="entry name" value="DUF1570"/>
    <property type="match status" value="1"/>
</dbReference>
<dbReference type="Proteomes" id="UP000316921">
    <property type="component" value="Chromosome"/>
</dbReference>
<protein>
    <recommendedName>
        <fullName evidence="2">DUF1570 domain-containing protein</fullName>
    </recommendedName>
</protein>
<proteinExistence type="predicted"/>
<dbReference type="InterPro" id="IPR011464">
    <property type="entry name" value="DUF1570"/>
</dbReference>
<evidence type="ECO:0000256" key="1">
    <source>
        <dbReference type="SAM" id="SignalP"/>
    </source>
</evidence>
<evidence type="ECO:0000259" key="2">
    <source>
        <dbReference type="Pfam" id="PF07607"/>
    </source>
</evidence>
<name>A0A518BF81_9BACT</name>
<dbReference type="EMBL" id="CP036287">
    <property type="protein sequence ID" value="QDU65637.1"/>
    <property type="molecule type" value="Genomic_DNA"/>
</dbReference>
<feature type="chain" id="PRO_5021697033" description="DUF1570 domain-containing protein" evidence="1">
    <location>
        <begin position="25"/>
        <end position="541"/>
    </location>
</feature>
<keyword evidence="1" id="KW-0732">Signal</keyword>
<dbReference type="RefSeq" id="WP_419192079.1">
    <property type="nucleotide sequence ID" value="NZ_CP036287.1"/>
</dbReference>
<dbReference type="AlphaFoldDB" id="A0A518BF81"/>
<sequence length="541" mass="61911" precursor="true">MLAPFRTLAAVLVASLFLGPLAAAQGGYRTTSFDDLGFELPVPRNYKAVPVEPTEKWVALKWIDEKTNAREREDYVGAHANFLPELMVLWIDHVAVAATTPSGEEGGDGGSDEDQADQADPIRDFETYLEQVWKRSGKPMYSISEPERLDDVDGNDALRYELRPLQGMPPGWATVFRSARRSLVFMGRGSEFDFRDQEKIWEHMIDGIELFQPEALDMSKWEKFYEKRPEFIDAAYRLQVRSTLVRGWEADDTENYIFVYSTKDQPLLRLLKRELEAIRLEYEELFPPAAPVTAVSTVRVCRDGDEYRQYGGPSGSGGYWNSAAKELVFYDYSADEEKRGEGKEDSRIVLYHEAFHQFIYYSVGEVAPHSWYNEGTGDFFSGAKISGKKVNKIDVNPWRNNYIRSIVAAGRNIPFEDILGFTQAEFYRPDRRGICYAQAWSMIYFLRTSKEVANHEQWSQILPIYFETLKAAYAEQAAELLAARSEGLEPDEAPPELSRGEKEVISQMARDKALEVAFDGIDVLALERQWLLFIEELKELR</sequence>
<feature type="signal peptide" evidence="1">
    <location>
        <begin position="1"/>
        <end position="24"/>
    </location>
</feature>
<evidence type="ECO:0000313" key="4">
    <source>
        <dbReference type="Proteomes" id="UP000316921"/>
    </source>
</evidence>
<reference evidence="3 4" key="1">
    <citation type="submission" date="2019-02" db="EMBL/GenBank/DDBJ databases">
        <title>Deep-cultivation of Planctomycetes and their phenomic and genomic characterization uncovers novel biology.</title>
        <authorList>
            <person name="Wiegand S."/>
            <person name="Jogler M."/>
            <person name="Boedeker C."/>
            <person name="Pinto D."/>
            <person name="Vollmers J."/>
            <person name="Rivas-Marin E."/>
            <person name="Kohn T."/>
            <person name="Peeters S.H."/>
            <person name="Heuer A."/>
            <person name="Rast P."/>
            <person name="Oberbeckmann S."/>
            <person name="Bunk B."/>
            <person name="Jeske O."/>
            <person name="Meyerdierks A."/>
            <person name="Storesund J.E."/>
            <person name="Kallscheuer N."/>
            <person name="Luecker S."/>
            <person name="Lage O.M."/>
            <person name="Pohl T."/>
            <person name="Merkel B.J."/>
            <person name="Hornburger P."/>
            <person name="Mueller R.-W."/>
            <person name="Bruemmer F."/>
            <person name="Labrenz M."/>
            <person name="Spormann A.M."/>
            <person name="Op den Camp H."/>
            <person name="Overmann J."/>
            <person name="Amann R."/>
            <person name="Jetten M.S.M."/>
            <person name="Mascher T."/>
            <person name="Medema M.H."/>
            <person name="Devos D.P."/>
            <person name="Kaster A.-K."/>
            <person name="Ovreas L."/>
            <person name="Rohde M."/>
            <person name="Galperin M.Y."/>
            <person name="Jogler C."/>
        </authorList>
    </citation>
    <scope>NUCLEOTIDE SEQUENCE [LARGE SCALE GENOMIC DNA]</scope>
    <source>
        <strain evidence="3 4">Pla133</strain>
    </source>
</reference>
<feature type="domain" description="DUF1570" evidence="2">
    <location>
        <begin position="351"/>
        <end position="450"/>
    </location>
</feature>
<gene>
    <name evidence="3" type="ORF">Pla133_07020</name>
</gene>
<keyword evidence="4" id="KW-1185">Reference proteome</keyword>